<evidence type="ECO:0000313" key="4">
    <source>
        <dbReference type="EMBL" id="CUV40782.1"/>
    </source>
</evidence>
<dbReference type="SUPFAM" id="SSF56281">
    <property type="entry name" value="Metallo-hydrolase/oxidoreductase"/>
    <property type="match status" value="1"/>
</dbReference>
<dbReference type="CDD" id="cd16282">
    <property type="entry name" value="metallo-hydrolase-like_MBL-fold"/>
    <property type="match status" value="1"/>
</dbReference>
<dbReference type="EMBL" id="LN899823">
    <property type="protein sequence ID" value="CUV26606.1"/>
    <property type="molecule type" value="Genomic_DNA"/>
</dbReference>
<dbReference type="InterPro" id="IPR036866">
    <property type="entry name" value="RibonucZ/Hydroxyglut_hydro"/>
</dbReference>
<sequence length="340" mass="37122">MTGSAISHNPNPRTEMTERTRMTKTFASRGDTQARAATFTQLSENAYAYTADGDPNAGVIIGDDSVLVVDTTATPAMAQDLIARIRAVTDKPIRHLVLSHYHAVRVLGASAFLAQGCQQIIASRGTYDLIVERGEQDMQSEIERFPRLFAGVETIPGLTWPTLVFEQALTLWLGGLEVRIAHLGAGHTKGDTVVWLPSQKVLFSGDLVEHEAACYCGDAHLDQWPATLEALRALGPEKLVPGRGPALLSARAADDAIRYTHEFVTTLRKAGREAHAQGLDLKGAMRHARALMDARFGGVFIYEHCLPFDVSRAFDEAGGIAHPRIWTAQRDKEMWAALQG</sequence>
<protein>
    <recommendedName>
        <fullName evidence="1">Metallo-beta-lactamase domain-containing protein</fullName>
    </recommendedName>
</protein>
<evidence type="ECO:0000313" key="3">
    <source>
        <dbReference type="EMBL" id="CUV35521.1"/>
    </source>
</evidence>
<dbReference type="AlphaFoldDB" id="A0A0S4UWT9"/>
<evidence type="ECO:0000313" key="5">
    <source>
        <dbReference type="EMBL" id="CUV60667.1"/>
    </source>
</evidence>
<organism evidence="2">
    <name type="scientific">Ralstonia solanacearum</name>
    <name type="common">Pseudomonas solanacearum</name>
    <dbReference type="NCBI Taxonomy" id="305"/>
    <lineage>
        <taxon>Bacteria</taxon>
        <taxon>Pseudomonadati</taxon>
        <taxon>Pseudomonadota</taxon>
        <taxon>Betaproteobacteria</taxon>
        <taxon>Burkholderiales</taxon>
        <taxon>Burkholderiaceae</taxon>
        <taxon>Ralstonia</taxon>
        <taxon>Ralstonia solanacearum species complex</taxon>
    </lineage>
</organism>
<feature type="domain" description="Metallo-beta-lactamase" evidence="1">
    <location>
        <begin position="54"/>
        <end position="243"/>
    </location>
</feature>
<dbReference type="EMBL" id="LN899826">
    <property type="protein sequence ID" value="CUV40782.1"/>
    <property type="molecule type" value="Genomic_DNA"/>
</dbReference>
<dbReference type="InterPro" id="IPR001279">
    <property type="entry name" value="Metallo-B-lactamas"/>
</dbReference>
<dbReference type="Pfam" id="PF00753">
    <property type="entry name" value="Lactamase_B"/>
    <property type="match status" value="1"/>
</dbReference>
<dbReference type="PANTHER" id="PTHR42951">
    <property type="entry name" value="METALLO-BETA-LACTAMASE DOMAIN-CONTAINING"/>
    <property type="match status" value="1"/>
</dbReference>
<accession>A0A0S4UWT9</accession>
<gene>
    <name evidence="5" type="ORF">RD1301_v1_1060004</name>
    <name evidence="2" type="ORF">RUN1744_v1_1830004</name>
    <name evidence="3" type="ORF">TD1301_v1_1480018</name>
    <name evidence="4" type="ORF">TF3108_v1_560027</name>
</gene>
<dbReference type="EMBL" id="LN899825">
    <property type="protein sequence ID" value="CUV35521.1"/>
    <property type="molecule type" value="Genomic_DNA"/>
</dbReference>
<name>A0A0S4UWT9_RALSL</name>
<evidence type="ECO:0000313" key="2">
    <source>
        <dbReference type="EMBL" id="CUV26606.1"/>
    </source>
</evidence>
<evidence type="ECO:0000259" key="1">
    <source>
        <dbReference type="SMART" id="SM00849"/>
    </source>
</evidence>
<dbReference type="InterPro" id="IPR050855">
    <property type="entry name" value="NDM-1-like"/>
</dbReference>
<dbReference type="Gene3D" id="3.60.15.10">
    <property type="entry name" value="Ribonuclease Z/Hydroxyacylglutathione hydrolase-like"/>
    <property type="match status" value="1"/>
</dbReference>
<dbReference type="EMBL" id="LN899822">
    <property type="protein sequence ID" value="CUV60667.1"/>
    <property type="molecule type" value="Genomic_DNA"/>
</dbReference>
<dbReference type="SMART" id="SM00849">
    <property type="entry name" value="Lactamase_B"/>
    <property type="match status" value="1"/>
</dbReference>
<proteinExistence type="predicted"/>
<dbReference type="PANTHER" id="PTHR42951:SF20">
    <property type="entry name" value="BETA LACTAMASE"/>
    <property type="match status" value="1"/>
</dbReference>
<reference evidence="2" key="1">
    <citation type="submission" date="2015-10" db="EMBL/GenBank/DDBJ databases">
        <authorList>
            <person name="Gilbert D.G."/>
        </authorList>
    </citation>
    <scope>NUCLEOTIDE SEQUENCE</scope>
    <source>
        <strain evidence="2">Phyl III-seqv23</strain>
    </source>
</reference>